<feature type="region of interest" description="Disordered" evidence="3">
    <location>
        <begin position="138"/>
        <end position="157"/>
    </location>
</feature>
<dbReference type="EMBL" id="OZ022411">
    <property type="protein sequence ID" value="CAK9441767.1"/>
    <property type="molecule type" value="Genomic_DNA"/>
</dbReference>
<evidence type="ECO:0000313" key="5">
    <source>
        <dbReference type="Proteomes" id="UP001497383"/>
    </source>
</evidence>
<gene>
    <name evidence="4" type="ORF">LODBEIA_P56350</name>
</gene>
<dbReference type="Proteomes" id="UP001497383">
    <property type="component" value="Chromosome 7"/>
</dbReference>
<evidence type="ECO:0000313" key="4">
    <source>
        <dbReference type="EMBL" id="CAK9441767.1"/>
    </source>
</evidence>
<feature type="region of interest" description="Disordered" evidence="3">
    <location>
        <begin position="1"/>
        <end position="112"/>
    </location>
</feature>
<sequence>MAPPAHSKPNRKRFTDRKETKTADIKRALTHRARLRKNYFKLLKNEGLEEHQRQEEGKDGDGSSDGNEDDGEEESDGTSLARVKSKSRSEKPNKAQPFNYAERAALAKQRKAEQRQAKLATVQERIKNIEKQRQIRELKKSQLKQKTKYGQPVMGPRINNLLEKIKKDNQ</sequence>
<dbReference type="InterPro" id="IPR013730">
    <property type="entry name" value="Fyv7/TAP26"/>
</dbReference>
<organism evidence="4 5">
    <name type="scientific">Lodderomyces beijingensis</name>
    <dbReference type="NCBI Taxonomy" id="1775926"/>
    <lineage>
        <taxon>Eukaryota</taxon>
        <taxon>Fungi</taxon>
        <taxon>Dikarya</taxon>
        <taxon>Ascomycota</taxon>
        <taxon>Saccharomycotina</taxon>
        <taxon>Pichiomycetes</taxon>
        <taxon>Debaryomycetaceae</taxon>
        <taxon>Candida/Lodderomyces clade</taxon>
        <taxon>Lodderomyces</taxon>
    </lineage>
</organism>
<dbReference type="RefSeq" id="XP_066832573.1">
    <property type="nucleotide sequence ID" value="XM_066975989.1"/>
</dbReference>
<name>A0ABP0ZTF1_9ASCO</name>
<accession>A0ABP0ZTF1</accession>
<evidence type="ECO:0000256" key="1">
    <source>
        <dbReference type="ARBA" id="ARBA00006800"/>
    </source>
</evidence>
<comment type="similarity">
    <text evidence="1">Belongs to the FYV7 family.</text>
</comment>
<feature type="compositionally biased region" description="Basic and acidic residues" evidence="3">
    <location>
        <begin position="16"/>
        <end position="27"/>
    </location>
</feature>
<evidence type="ECO:0000256" key="2">
    <source>
        <dbReference type="ARBA" id="ARBA00018780"/>
    </source>
</evidence>
<reference evidence="4 5" key="1">
    <citation type="submission" date="2024-03" db="EMBL/GenBank/DDBJ databases">
        <authorList>
            <person name="Brejova B."/>
        </authorList>
    </citation>
    <scope>NUCLEOTIDE SEQUENCE [LARGE SCALE GENOMIC DNA]</scope>
    <source>
        <strain evidence="4 5">CBS 14171</strain>
    </source>
</reference>
<dbReference type="Pfam" id="PF08524">
    <property type="entry name" value="rRNA_processing"/>
    <property type="match status" value="1"/>
</dbReference>
<feature type="compositionally biased region" description="Basic residues" evidence="3">
    <location>
        <begin position="28"/>
        <end position="39"/>
    </location>
</feature>
<protein>
    <recommendedName>
        <fullName evidence="2">rRNA-processing protein FYV7</fullName>
    </recommendedName>
</protein>
<keyword evidence="5" id="KW-1185">Reference proteome</keyword>
<evidence type="ECO:0000256" key="3">
    <source>
        <dbReference type="SAM" id="MobiDB-lite"/>
    </source>
</evidence>
<proteinExistence type="inferred from homology"/>
<feature type="compositionally biased region" description="Acidic residues" evidence="3">
    <location>
        <begin position="66"/>
        <end position="76"/>
    </location>
</feature>
<feature type="compositionally biased region" description="Basic and acidic residues" evidence="3">
    <location>
        <begin position="43"/>
        <end position="61"/>
    </location>
</feature>
<dbReference type="GeneID" id="92210831"/>